<accession>A0AAI9NZZ4</accession>
<proteinExistence type="predicted"/>
<name>A0AAI9NZZ4_9FIRM</name>
<evidence type="ECO:0008006" key="3">
    <source>
        <dbReference type="Google" id="ProtNLM"/>
    </source>
</evidence>
<gene>
    <name evidence="1" type="ORF">COEU31_28110</name>
</gene>
<sequence length="170" mass="19107">MQKTKCYLAALVSGVLLVTGILAGYGQSKKNDHLTVYLWENRLMKNIAPYIHEQFPDQDIEFIIGNNDTDLYSYFKEHGELPIASGMKIIVKNEENGFSLKDITINDKKIDTEKEYSILLTDTTKSILKKINPKCAVEQIGDTTLSSAWIAAMSNGQQPSAPEDYIEVEK</sequence>
<evidence type="ECO:0000313" key="2">
    <source>
        <dbReference type="Proteomes" id="UP000660047"/>
    </source>
</evidence>
<dbReference type="Proteomes" id="UP000660047">
    <property type="component" value="Unassembled WGS sequence"/>
</dbReference>
<comment type="caution">
    <text evidence="1">The sequence shown here is derived from an EMBL/GenBank/DDBJ whole genome shotgun (WGS) entry which is preliminary data.</text>
</comment>
<reference evidence="1" key="1">
    <citation type="submission" date="2020-06" db="EMBL/GenBank/DDBJ databases">
        <title>Characterization of fructooligosaccharide metabolism and fructooligosaccharide-degrading enzymes in human commensal butyrate producers.</title>
        <authorList>
            <person name="Tanno H."/>
            <person name="Fujii T."/>
            <person name="Hirano K."/>
            <person name="Maeno S."/>
            <person name="Tonozuka T."/>
            <person name="Sakamoto M."/>
            <person name="Ohkuma M."/>
            <person name="Tochio T."/>
            <person name="Endo A."/>
        </authorList>
    </citation>
    <scope>NUCLEOTIDE SEQUENCE</scope>
    <source>
        <strain evidence="1">JCM 31265</strain>
    </source>
</reference>
<dbReference type="RefSeq" id="WP_055224460.1">
    <property type="nucleotide sequence ID" value="NZ_BLYL01000032.1"/>
</dbReference>
<evidence type="ECO:0000313" key="1">
    <source>
        <dbReference type="EMBL" id="GFO95765.1"/>
    </source>
</evidence>
<dbReference type="AlphaFoldDB" id="A0AAI9NZZ4"/>
<organism evidence="1 2">
    <name type="scientific">Coprococcus eutactus</name>
    <dbReference type="NCBI Taxonomy" id="33043"/>
    <lineage>
        <taxon>Bacteria</taxon>
        <taxon>Bacillati</taxon>
        <taxon>Bacillota</taxon>
        <taxon>Clostridia</taxon>
        <taxon>Lachnospirales</taxon>
        <taxon>Lachnospiraceae</taxon>
        <taxon>Coprococcus</taxon>
    </lineage>
</organism>
<dbReference type="EMBL" id="BLYL01000032">
    <property type="protein sequence ID" value="GFO95765.1"/>
    <property type="molecule type" value="Genomic_DNA"/>
</dbReference>
<protein>
    <recommendedName>
        <fullName evidence="3">Carbohydrate ABC transporter substrate-binding protein</fullName>
    </recommendedName>
</protein>